<gene>
    <name evidence="1" type="ORF">BDY19DRAFT_893157</name>
</gene>
<name>A0ACB8TZ86_9APHY</name>
<proteinExistence type="predicted"/>
<organism evidence="1 2">
    <name type="scientific">Irpex rosettiformis</name>
    <dbReference type="NCBI Taxonomy" id="378272"/>
    <lineage>
        <taxon>Eukaryota</taxon>
        <taxon>Fungi</taxon>
        <taxon>Dikarya</taxon>
        <taxon>Basidiomycota</taxon>
        <taxon>Agaricomycotina</taxon>
        <taxon>Agaricomycetes</taxon>
        <taxon>Polyporales</taxon>
        <taxon>Irpicaceae</taxon>
        <taxon>Irpex</taxon>
    </lineage>
</organism>
<dbReference type="EMBL" id="MU274918">
    <property type="protein sequence ID" value="KAI0087407.1"/>
    <property type="molecule type" value="Genomic_DNA"/>
</dbReference>
<reference evidence="1" key="1">
    <citation type="journal article" date="2021" name="Environ. Microbiol.">
        <title>Gene family expansions and transcriptome signatures uncover fungal adaptations to wood decay.</title>
        <authorList>
            <person name="Hage H."/>
            <person name="Miyauchi S."/>
            <person name="Viragh M."/>
            <person name="Drula E."/>
            <person name="Min B."/>
            <person name="Chaduli D."/>
            <person name="Navarro D."/>
            <person name="Favel A."/>
            <person name="Norest M."/>
            <person name="Lesage-Meessen L."/>
            <person name="Balint B."/>
            <person name="Merenyi Z."/>
            <person name="de Eugenio L."/>
            <person name="Morin E."/>
            <person name="Martinez A.T."/>
            <person name="Baldrian P."/>
            <person name="Stursova M."/>
            <person name="Martinez M.J."/>
            <person name="Novotny C."/>
            <person name="Magnuson J.K."/>
            <person name="Spatafora J.W."/>
            <person name="Maurice S."/>
            <person name="Pangilinan J."/>
            <person name="Andreopoulos W."/>
            <person name="LaButti K."/>
            <person name="Hundley H."/>
            <person name="Na H."/>
            <person name="Kuo A."/>
            <person name="Barry K."/>
            <person name="Lipzen A."/>
            <person name="Henrissat B."/>
            <person name="Riley R."/>
            <person name="Ahrendt S."/>
            <person name="Nagy L.G."/>
            <person name="Grigoriev I.V."/>
            <person name="Martin F."/>
            <person name="Rosso M.N."/>
        </authorList>
    </citation>
    <scope>NUCLEOTIDE SEQUENCE</scope>
    <source>
        <strain evidence="1">CBS 384.51</strain>
    </source>
</reference>
<comment type="caution">
    <text evidence="1">The sequence shown here is derived from an EMBL/GenBank/DDBJ whole genome shotgun (WGS) entry which is preliminary data.</text>
</comment>
<keyword evidence="2" id="KW-1185">Reference proteome</keyword>
<sequence>MRHRQESTKKRPSGGRPVPRRLFSFDSLRKEKSNIEGEDFASDVSTSTSQTPLSEKPILELPDSQNVEDKHWTETPFVASPEPQDEANGYVSAVRAYKSKPTLRPAPLDFDKDSTTADNASITSAALASPSKRRWDTVRHHVLPSISSSIDSASDILAFPPRPSTPKGYKFGQKKAFRQVVETAQTQQQGESKRFAEAIRLACWEVRFGETPQQVKAESTLGSTLHLPFALSTASLPTNSAASILATGTRVHGLRRPPSISSVIPSAREPPSITRLARALTSSMSFNRPQDLPHEKLVLSTLLIPFLSPLPGTTLEIEQATAVETFEYAIRTWKPHSSGDDLERCIWCCKAASVFSPSRVRILGTLSSILFSRDKTFIVESPAVLQSLLQGLFTLAYTLSLSPRSAAEYQSVMGYISAICSGSCGPLSQSAVESEYGVRYTKNDSDDLLMEVLVTESVIRCLAAGPDHERRWVLRMLLQDYWPMAGIFATPTPLYACAQWRKLGIFLPAACELVSSTSDKDQDYDITATILRTRILPELDRVREEDASQIRRGVVRLSLELLSKQHREQGSFTSSQLCNWLRDEPVWKADFETTLQEIIKEESWHTILRVIPDFVMQLPDQLQGPTLSLVLPSINNRISGDPPELPSPALSRFLNVVSRTHPKIFFRPLFSCAAAHKDATVIQQLKILNAISRLIPDFWTRDADMMSIALTSIVTVPKASSTSDIRASNKARIGQLALILEVLERIRLAGSSKDLSEMTAINKFATCLEARLGMIIESRERTTPIVPSQRLLLCSLFRQIRLLSRSTKPADWLRCVVDWVISWSSKDTYTEDCLSAEAVKLEAATAFHQLQEVYRATQKNDEVLSPKRKSGTLHITLLERQVSEQSSSHDHWDEGLKSRLDFLVRVSRSFEGPFLSLLVTMSGMLTVDDHICLGPAIWKIRLSEANAEVLAPTCFLLMQFAEKCPDGFIETVEKDLGSVKTASRRRALEQMSMLSTWRFQLLTQEVILDRNHRRPFKLQRPPVLFVATDIGSSTFVYEDDTEEYKDTNGHVIPSELRRRLSEIGWAQEDRIIDHRLQRIRTPMTLLPSQQLDKIDDSTDSIAVIEPPSPNASPEPSPTKSGGTSLVRQESIVGGRSGAKRKPVFVPALLSLFPKVATLINDADFIVADAARTLIVDFMRDEPTLLSRHVFQTITGDGNSLDQAITTLRLFSHVKHLLPPSMSHHVLNHLAGLLKASARHSEGLDPLRSYAYVLPSIAKLFPQVNKASLRDLRRNKVDTFLIPSGSLWFPTTAPAGSMFPRSLPAQSNPFETLPPSLVCMVMIRTSQNLLFVSILHRNPQDLKILRKNISSFQLPSLSRSGVDQNLSLKSMLPERQSSADYRTAADTSILALSITLARSYLLLIQQIFQCMSRHLNDRTELAILMDGLNRILLTHKDDIGIVARVMLAYMTAATRFKRLFISGGGYMLFMPAVTKVFIEADQQPQVRQAIAYAAQRFYTLHQESFVFQSFDALGPILSYALPENAWVADGLATLFMSLRPGAPNPISNAAGILDMNKEQEQEALMVTMAEEVPQTFFASLKRGRTNQDKDPVSFHVLEGYETKRLKMDDLVRLLLTVIAHNPGIQRAEHFLIFLRALTPQLYGVSRSVQTVLRSGVDALGGILLTRATGRQKGTDIQPEQATEQSSYETMANNAPSTQNSNPSSLINMRLEYFRLVVAFSAAGGQITPTTTGRVVELVRTVLKESHTSAIKVAQFLSDLTRALLIRSVPRDVKEVVAYLASFAPLCTSYIGILDLSDMYFILHEVASNPVYASDVAFARLITQYCDIGLGACEKSASENLLFTFPLRTLLVKLLVDVLTMDGADIITELRKRNLTHNFLAGIVLPVVLTLRTSGDIVAESRWAERGRCEIFSRTWLQLLTLALSVCEKNIHRHPDKSPSLPPVDRHKSTEQNDSIIPSSVKSLSIALQIVKVIVIRAEEDISTASRDIWVQLGNQIKSLLAEGDAMFALRIRDYSEPPSPALSPRTSTFGESQQNLFAFPSSVSMHGRATFNSPRMIDYLAWSVIEWCWLRRSPLMIQMRIFAQERIANLATELRLQGTTPLVSSLRSGGRRFSSVFSKPRRSMHSPSAPSSTASTPRNSTHLGGSASFPQMSDPLSTSSTLTPSRSVDGRQAGYARMPSPISPSGRTSQDSVGLKIVHLGPVDSSLGPNLSRTLSSTTDTTESRGVSAKHLAKDVFVASHFLTRMTYRRIRLVQHLMGYSSALLPMPGSDYISDGGLDAEPSAWSKNEALQAVVDETRELLDEFNDDFGALGDESLVMVDSVPSISSFHNS</sequence>
<evidence type="ECO:0000313" key="2">
    <source>
        <dbReference type="Proteomes" id="UP001055072"/>
    </source>
</evidence>
<evidence type="ECO:0000313" key="1">
    <source>
        <dbReference type="EMBL" id="KAI0087407.1"/>
    </source>
</evidence>
<dbReference type="Proteomes" id="UP001055072">
    <property type="component" value="Unassembled WGS sequence"/>
</dbReference>
<accession>A0ACB8TZ86</accession>
<protein>
    <submittedName>
        <fullName evidence="1">Uncharacterized protein</fullName>
    </submittedName>
</protein>